<accession>A0A3S5FFL4</accession>
<organism evidence="1 2">
    <name type="scientific">Protopolystoma xenopodis</name>
    <dbReference type="NCBI Taxonomy" id="117903"/>
    <lineage>
        <taxon>Eukaryota</taxon>
        <taxon>Metazoa</taxon>
        <taxon>Spiralia</taxon>
        <taxon>Lophotrochozoa</taxon>
        <taxon>Platyhelminthes</taxon>
        <taxon>Monogenea</taxon>
        <taxon>Polyopisthocotylea</taxon>
        <taxon>Polystomatidea</taxon>
        <taxon>Polystomatidae</taxon>
        <taxon>Protopolystoma</taxon>
    </lineage>
</organism>
<gene>
    <name evidence="1" type="ORF">PXEA_LOCUS25985</name>
</gene>
<dbReference type="AlphaFoldDB" id="A0A3S5FFL4"/>
<keyword evidence="2" id="KW-1185">Reference proteome</keyword>
<evidence type="ECO:0000313" key="1">
    <source>
        <dbReference type="EMBL" id="VEL32545.1"/>
    </source>
</evidence>
<sequence>MFVLSSIGTLAGYIPKRFTKIVSEMRHRKHKAYPRAANVAEVAGDIKSSSTCPLGRVPRIVGLPTSLLDLGDQAASKQLGELRLHGSLRVATQLIAASTATAFSRHLIDGDETNRTAGRKDGDASLIIEDVEDKHSLEEGEISDEQDRIFDFASVNGSRNNSFLSTKVSRNASFDIMDLEHSPTENRPLAVVDEDCVSIASDTASVNSEAEQAGALLRSVLQDSLELVFVQRHLFLYDRALVIADAALEIKPQSPPTSDVDAKTLPRADSGELVCHFRHLMQLDQMAILVRIHLILFFCQTHGLSPFIILFDIFKIQNNSFWLPVNNRLTLTLPLNGYVEAPPLSDSPTSY</sequence>
<reference evidence="1" key="1">
    <citation type="submission" date="2018-11" db="EMBL/GenBank/DDBJ databases">
        <authorList>
            <consortium name="Pathogen Informatics"/>
        </authorList>
    </citation>
    <scope>NUCLEOTIDE SEQUENCE</scope>
</reference>
<comment type="caution">
    <text evidence="1">The sequence shown here is derived from an EMBL/GenBank/DDBJ whole genome shotgun (WGS) entry which is preliminary data.</text>
</comment>
<proteinExistence type="predicted"/>
<dbReference type="Proteomes" id="UP000784294">
    <property type="component" value="Unassembled WGS sequence"/>
</dbReference>
<evidence type="ECO:0000313" key="2">
    <source>
        <dbReference type="Proteomes" id="UP000784294"/>
    </source>
</evidence>
<name>A0A3S5FFL4_9PLAT</name>
<protein>
    <submittedName>
        <fullName evidence="1">Uncharacterized protein</fullName>
    </submittedName>
</protein>
<dbReference type="EMBL" id="CAAALY010244322">
    <property type="protein sequence ID" value="VEL32545.1"/>
    <property type="molecule type" value="Genomic_DNA"/>
</dbReference>